<organism evidence="3">
    <name type="scientific">Photinus pyralis</name>
    <name type="common">Common eastern firefly</name>
    <name type="synonym">Lampyris pyralis</name>
    <dbReference type="NCBI Taxonomy" id="7054"/>
    <lineage>
        <taxon>Eukaryota</taxon>
        <taxon>Metazoa</taxon>
        <taxon>Ecdysozoa</taxon>
        <taxon>Arthropoda</taxon>
        <taxon>Hexapoda</taxon>
        <taxon>Insecta</taxon>
        <taxon>Pterygota</taxon>
        <taxon>Neoptera</taxon>
        <taxon>Endopterygota</taxon>
        <taxon>Coleoptera</taxon>
        <taxon>Polyphaga</taxon>
        <taxon>Elateriformia</taxon>
        <taxon>Elateroidea</taxon>
        <taxon>Lampyridae</taxon>
        <taxon>Lampyrinae</taxon>
        <taxon>Photinus</taxon>
    </lineage>
</organism>
<dbReference type="InterPro" id="IPR043502">
    <property type="entry name" value="DNA/RNA_pol_sf"/>
</dbReference>
<name>A0A1Y1MEC8_PHOPY</name>
<feature type="region of interest" description="Disordered" evidence="1">
    <location>
        <begin position="878"/>
        <end position="906"/>
    </location>
</feature>
<dbReference type="Gene3D" id="3.60.10.10">
    <property type="entry name" value="Endonuclease/exonuclease/phosphatase"/>
    <property type="match status" value="1"/>
</dbReference>
<dbReference type="GO" id="GO:0071897">
    <property type="term" value="P:DNA biosynthetic process"/>
    <property type="evidence" value="ECO:0007669"/>
    <property type="project" value="UniProtKB-ARBA"/>
</dbReference>
<dbReference type="InterPro" id="IPR036691">
    <property type="entry name" value="Endo/exonu/phosph_ase_sf"/>
</dbReference>
<evidence type="ECO:0000259" key="2">
    <source>
        <dbReference type="PROSITE" id="PS50878"/>
    </source>
</evidence>
<dbReference type="InterPro" id="IPR000477">
    <property type="entry name" value="RT_dom"/>
</dbReference>
<dbReference type="SUPFAM" id="SSF56672">
    <property type="entry name" value="DNA/RNA polymerases"/>
    <property type="match status" value="1"/>
</dbReference>
<dbReference type="Pfam" id="PF00078">
    <property type="entry name" value="RVT_1"/>
    <property type="match status" value="1"/>
</dbReference>
<dbReference type="SUPFAM" id="SSF56219">
    <property type="entry name" value="DNase I-like"/>
    <property type="match status" value="1"/>
</dbReference>
<evidence type="ECO:0000256" key="1">
    <source>
        <dbReference type="SAM" id="MobiDB-lite"/>
    </source>
</evidence>
<dbReference type="PANTHER" id="PTHR36688">
    <property type="entry name" value="ENDO/EXONUCLEASE/PHOSPHATASE DOMAIN-CONTAINING PROTEIN"/>
    <property type="match status" value="1"/>
</dbReference>
<dbReference type="AlphaFoldDB" id="A0A1Y1MEC8"/>
<protein>
    <recommendedName>
        <fullName evidence="2">Reverse transcriptase domain-containing protein</fullName>
    </recommendedName>
</protein>
<dbReference type="EMBL" id="GEZM01033852">
    <property type="protein sequence ID" value="JAV84084.1"/>
    <property type="molecule type" value="Transcribed_RNA"/>
</dbReference>
<dbReference type="PANTHER" id="PTHR36688:SF2">
    <property type="entry name" value="ENDONUCLEASE_EXONUCLEASE_PHOSPHATASE DOMAIN-CONTAINING PROTEIN"/>
    <property type="match status" value="1"/>
</dbReference>
<feature type="domain" description="Reverse transcriptase" evidence="2">
    <location>
        <begin position="485"/>
        <end position="762"/>
    </location>
</feature>
<dbReference type="CDD" id="cd01650">
    <property type="entry name" value="RT_nLTR_like"/>
    <property type="match status" value="1"/>
</dbReference>
<dbReference type="PROSITE" id="PS50878">
    <property type="entry name" value="RT_POL"/>
    <property type="match status" value="1"/>
</dbReference>
<evidence type="ECO:0000313" key="3">
    <source>
        <dbReference type="EMBL" id="JAV84084.1"/>
    </source>
</evidence>
<dbReference type="InterPro" id="IPR005135">
    <property type="entry name" value="Endo/exonuclease/phosphatase"/>
</dbReference>
<dbReference type="InterPro" id="IPR052560">
    <property type="entry name" value="RdDP_mobile_element"/>
</dbReference>
<accession>A0A1Y1MEC8</accession>
<dbReference type="Pfam" id="PF14529">
    <property type="entry name" value="Exo_endo_phos_2"/>
    <property type="match status" value="1"/>
</dbReference>
<sequence>MDFVVGTVNSCGLRRKRPLIKNLLHSDQIQILSITETKLTSNAVLSFRDYKTFQKISSLRGARGTALLVRDRFPSTPLTLPPHLQHLECVAATVHFPNINISFFSFYNPPNDPLPDDLFRYISTLRHAVLLGDLNSRNTLFGDSTCNPNGIILANHLITLPICRVNNTTPTFVSHNGTSIVDHIIFTEPLFRYIDANCFLGTTITSDHLPLLVRTNFSPPPALPPTVIYKKDFSRANWKVFAQHITENIQPHPSLETPQDVDSAVDTLTTTISDAVSIAVPTKPHHLYRQKLPDRILNLIREKRRVFRQYLRSRDAALKTQYNRLNSLIRRETTRLTEENWVRVTSALDYRDGRRYWHQFNVLTGNRKIQRTHLTDQGGNIVSTDKDKADLFARHLQEAFQSPDLPNYDLEFKLAVEQRLAYFRDQDVPQQPPDDPLLQPIPPQTIVDTIKSGRNSAPGPDNINRLILRHLPPSAITLLSNIYNRCIQLPYFPAPWKSSSIVMIPKPQADTTRASSYRPISLLNCIGKTLEQIMAQRLRHHLETSNLLPPAQFGFRPLRCTQDPLLKLQSEIVRSFNNGNCTLAIFLDIKQAFDSVWHAGLIHKLRSLNIHDKMTKFLLSYLSNRTARVKVARELSDPFTPLAGVPQGSPLAPLLYIIYTNDTPQPGNAKTSCTLFADDTAFWTTDRTSTRATRTLNDTLTRYTTWANRWRIQLNPEKTQTILFRHPDYSKNPRQQHEDVHLYLNNTPLQLTNRIKYLGVHLTSTLNWNHDLTLTLDKVRKRTQLLSALRGRINGCDPRTLQHTYKTYIRPLIDYRAPLYCTLSSSQRHQIAACERNILRKIHRLDPRHPSDLTIEHANIQPITHRLASLQTRFAQRRVHGDTQPTKDILKIPCNKSATGGPLPRKPKRKFKFPPVLLTQLLEDLPQEFEELLDNAPYTIR</sequence>
<dbReference type="GO" id="GO:0003824">
    <property type="term" value="F:catalytic activity"/>
    <property type="evidence" value="ECO:0007669"/>
    <property type="project" value="InterPro"/>
</dbReference>
<reference evidence="3" key="1">
    <citation type="journal article" date="2016" name="Sci. Rep.">
        <title>Molecular characterization of firefly nuptial gifts: a multi-omics approach sheds light on postcopulatory sexual selection.</title>
        <authorList>
            <person name="Al-Wathiqui N."/>
            <person name="Fallon T.R."/>
            <person name="South A."/>
            <person name="Weng J.K."/>
            <person name="Lewis S.M."/>
        </authorList>
    </citation>
    <scope>NUCLEOTIDE SEQUENCE</scope>
</reference>
<proteinExistence type="predicted"/>